<dbReference type="KEGG" id="eaj:Q3M24_04910"/>
<protein>
    <submittedName>
        <fullName evidence="2">Formylglycine-generating enzyme family protein</fullName>
    </submittedName>
</protein>
<evidence type="ECO:0000259" key="1">
    <source>
        <dbReference type="Pfam" id="PF03781"/>
    </source>
</evidence>
<name>A0AAU8LYU8_9BACT</name>
<dbReference type="InterPro" id="IPR051043">
    <property type="entry name" value="Sulfatase_Mod_Factor_Kinase"/>
</dbReference>
<dbReference type="Gene3D" id="3.90.1580.10">
    <property type="entry name" value="paralog of FGE (formylglycine-generating enzyme)"/>
    <property type="match status" value="1"/>
</dbReference>
<dbReference type="InterPro" id="IPR042095">
    <property type="entry name" value="SUMF_sf"/>
</dbReference>
<accession>A0AAU8LYU8</accession>
<dbReference type="Pfam" id="PF03781">
    <property type="entry name" value="FGE-sulfatase"/>
    <property type="match status" value="1"/>
</dbReference>
<dbReference type="AlphaFoldDB" id="A0AAU8LYU8"/>
<dbReference type="InterPro" id="IPR016187">
    <property type="entry name" value="CTDL_fold"/>
</dbReference>
<dbReference type="GO" id="GO:0120147">
    <property type="term" value="F:formylglycine-generating oxidase activity"/>
    <property type="evidence" value="ECO:0007669"/>
    <property type="project" value="TreeGrafter"/>
</dbReference>
<dbReference type="PANTHER" id="PTHR23150:SF19">
    <property type="entry name" value="FORMYLGLYCINE-GENERATING ENZYME"/>
    <property type="match status" value="1"/>
</dbReference>
<reference evidence="2" key="1">
    <citation type="journal article" date="2024" name="Syst. Appl. Microbiol.">
        <title>First single-strain enrichments of Electrothrix cable bacteria, description of E. aestuarii sp. nov. and E. rattekaaiensis sp. nov., and proposal of a cable bacteria taxonomy following the rules of the SeqCode.</title>
        <authorList>
            <person name="Plum-Jensen L.E."/>
            <person name="Schramm A."/>
            <person name="Marshall I.P.G."/>
        </authorList>
    </citation>
    <scope>NUCLEOTIDE SEQUENCE</scope>
    <source>
        <strain evidence="2">Rat1</strain>
    </source>
</reference>
<dbReference type="SUPFAM" id="SSF56436">
    <property type="entry name" value="C-type lectin-like"/>
    <property type="match status" value="1"/>
</dbReference>
<reference evidence="2" key="2">
    <citation type="submission" date="2024-06" db="EMBL/GenBank/DDBJ databases">
        <authorList>
            <person name="Plum-Jensen L.E."/>
            <person name="Schramm A."/>
            <person name="Marshall I.P.G."/>
        </authorList>
    </citation>
    <scope>NUCLEOTIDE SEQUENCE</scope>
    <source>
        <strain evidence="2">Rat1</strain>
    </source>
</reference>
<gene>
    <name evidence="2" type="ORF">Q3M24_04910</name>
</gene>
<dbReference type="PANTHER" id="PTHR23150">
    <property type="entry name" value="SULFATASE MODIFYING FACTOR 1, 2"/>
    <property type="match status" value="1"/>
</dbReference>
<dbReference type="EMBL" id="CP159373">
    <property type="protein sequence ID" value="XCN74099.1"/>
    <property type="molecule type" value="Genomic_DNA"/>
</dbReference>
<organism evidence="2">
    <name type="scientific">Candidatus Electrothrix aestuarii</name>
    <dbReference type="NCBI Taxonomy" id="3062594"/>
    <lineage>
        <taxon>Bacteria</taxon>
        <taxon>Pseudomonadati</taxon>
        <taxon>Thermodesulfobacteriota</taxon>
        <taxon>Desulfobulbia</taxon>
        <taxon>Desulfobulbales</taxon>
        <taxon>Desulfobulbaceae</taxon>
        <taxon>Candidatus Electrothrix</taxon>
    </lineage>
</organism>
<dbReference type="InterPro" id="IPR005532">
    <property type="entry name" value="SUMF_dom"/>
</dbReference>
<sequence>MESKVQREFRNTLGMTFISIDPGTFMMGSLEGEPGKYDDEMLHNVTLTNGFYMQITPVTVGQWRKFVDATDFLTQAEKEGGAYIWVDKKRERNSSIYWDNPGFEQTDAYSVTCITWNDIQKFIQWLNQKHEGEYRLPTEAEWEYACRAGTTTPFSCGSCLSTDHANYNGTYSQLPGCPNEKNRKKMLPAGSLEPNPWGLYDMHGNVYEWCQDKAEWDTEKSLIINNTTYLDGVKNPLCAKGSSQILRGGCWGADAIHCRSAVRLTHDPNDCFDYIGFRLVRS</sequence>
<proteinExistence type="predicted"/>
<feature type="domain" description="Sulfatase-modifying factor enzyme-like" evidence="1">
    <location>
        <begin position="16"/>
        <end position="281"/>
    </location>
</feature>
<evidence type="ECO:0000313" key="2">
    <source>
        <dbReference type="EMBL" id="XCN74099.1"/>
    </source>
</evidence>